<dbReference type="EMBL" id="JAHRIO010090059">
    <property type="protein sequence ID" value="MEQ2187244.1"/>
    <property type="molecule type" value="Genomic_DNA"/>
</dbReference>
<feature type="transmembrane region" description="Helical" evidence="2">
    <location>
        <begin position="83"/>
        <end position="107"/>
    </location>
</feature>
<dbReference type="PANTHER" id="PTHR35257:SF1">
    <property type="entry name" value="TRANSMEMBRANE PROTEIN 82"/>
    <property type="match status" value="1"/>
</dbReference>
<feature type="region of interest" description="Disordered" evidence="1">
    <location>
        <begin position="325"/>
        <end position="344"/>
    </location>
</feature>
<reference evidence="3 4" key="1">
    <citation type="submission" date="2021-06" db="EMBL/GenBank/DDBJ databases">
        <authorList>
            <person name="Palmer J.M."/>
        </authorList>
    </citation>
    <scope>NUCLEOTIDE SEQUENCE [LARGE SCALE GENOMIC DNA]</scope>
    <source>
        <strain evidence="3 4">GA_2019</strain>
        <tissue evidence="3">Muscle</tissue>
    </source>
</reference>
<evidence type="ECO:0000256" key="2">
    <source>
        <dbReference type="SAM" id="Phobius"/>
    </source>
</evidence>
<name>A0ABV0PUT5_9TELE</name>
<dbReference type="Proteomes" id="UP001476798">
    <property type="component" value="Unassembled WGS sequence"/>
</dbReference>
<dbReference type="Pfam" id="PF15816">
    <property type="entry name" value="TMEM82"/>
    <property type="match status" value="1"/>
</dbReference>
<feature type="transmembrane region" description="Helical" evidence="2">
    <location>
        <begin position="241"/>
        <end position="257"/>
    </location>
</feature>
<dbReference type="InterPro" id="IPR031648">
    <property type="entry name" value="TMEM82"/>
</dbReference>
<evidence type="ECO:0000313" key="3">
    <source>
        <dbReference type="EMBL" id="MEQ2187244.1"/>
    </source>
</evidence>
<protein>
    <recommendedName>
        <fullName evidence="5">Transmembrane protein 82</fullName>
    </recommendedName>
</protein>
<accession>A0ABV0PUT5</accession>
<keyword evidence="2" id="KW-0812">Transmembrane</keyword>
<feature type="transmembrane region" description="Helical" evidence="2">
    <location>
        <begin position="208"/>
        <end position="229"/>
    </location>
</feature>
<evidence type="ECO:0000313" key="4">
    <source>
        <dbReference type="Proteomes" id="UP001476798"/>
    </source>
</evidence>
<evidence type="ECO:0000256" key="1">
    <source>
        <dbReference type="SAM" id="MobiDB-lite"/>
    </source>
</evidence>
<evidence type="ECO:0008006" key="5">
    <source>
        <dbReference type="Google" id="ProtNLM"/>
    </source>
</evidence>
<dbReference type="PANTHER" id="PTHR35257">
    <property type="entry name" value="TRANSMEMBRANE PROTEIN 82"/>
    <property type="match status" value="1"/>
</dbReference>
<sequence>MKIFFPFFWILDIFQWTPFDSNPVDSFLKGLIGACGVSILYNLMRVYNFIQACSDSDTQSGSKKGLSSSRKPLRRKWRAALQFWFLTCVLSLVGLRVSSLIVLEFSLRAVSALTSAGLDNGSRGLELLLIQSQFSLGCSLTCTLAFIHQGAPHSSFGLLLAAGLSWALANYSSSLWSHVARLFPLHSTDRYCGKCISLVTSGHTMLASLQRVVILAFATAAVASTTTVYEHFLSQKDAIKFWTPLTLCYTMLVAYNQEEQQRLTVTETLLQTVVLRLGGLLVLMLAVGYWSDVLHVLIAFLGEGVCLLPSQDLLQAALQDEQVSHKDKQRSCQSSRMRDKVDDS</sequence>
<keyword evidence="2" id="KW-1133">Transmembrane helix</keyword>
<feature type="transmembrane region" description="Helical" evidence="2">
    <location>
        <begin position="269"/>
        <end position="290"/>
    </location>
</feature>
<keyword evidence="2" id="KW-0472">Membrane</keyword>
<organism evidence="3 4">
    <name type="scientific">Goodea atripinnis</name>
    <dbReference type="NCBI Taxonomy" id="208336"/>
    <lineage>
        <taxon>Eukaryota</taxon>
        <taxon>Metazoa</taxon>
        <taxon>Chordata</taxon>
        <taxon>Craniata</taxon>
        <taxon>Vertebrata</taxon>
        <taxon>Euteleostomi</taxon>
        <taxon>Actinopterygii</taxon>
        <taxon>Neopterygii</taxon>
        <taxon>Teleostei</taxon>
        <taxon>Neoteleostei</taxon>
        <taxon>Acanthomorphata</taxon>
        <taxon>Ovalentaria</taxon>
        <taxon>Atherinomorphae</taxon>
        <taxon>Cyprinodontiformes</taxon>
        <taxon>Goodeidae</taxon>
        <taxon>Goodea</taxon>
    </lineage>
</organism>
<gene>
    <name evidence="3" type="ORF">GOODEAATRI_002695</name>
</gene>
<comment type="caution">
    <text evidence="3">The sequence shown here is derived from an EMBL/GenBank/DDBJ whole genome shotgun (WGS) entry which is preliminary data.</text>
</comment>
<proteinExistence type="predicted"/>
<keyword evidence="4" id="KW-1185">Reference proteome</keyword>